<evidence type="ECO:0000256" key="4">
    <source>
        <dbReference type="ARBA" id="ARBA00022692"/>
    </source>
</evidence>
<feature type="transmembrane region" description="Helical" evidence="7">
    <location>
        <begin position="163"/>
        <end position="184"/>
    </location>
</feature>
<feature type="transmembrane region" description="Helical" evidence="7">
    <location>
        <begin position="359"/>
        <end position="380"/>
    </location>
</feature>
<accession>A0ABP9JVI5</accession>
<gene>
    <name evidence="9" type="ORF">GCM10023318_03660</name>
</gene>
<reference evidence="10" key="1">
    <citation type="journal article" date="2019" name="Int. J. Syst. Evol. Microbiol.">
        <title>The Global Catalogue of Microorganisms (GCM) 10K type strain sequencing project: providing services to taxonomists for standard genome sequencing and annotation.</title>
        <authorList>
            <consortium name="The Broad Institute Genomics Platform"/>
            <consortium name="The Broad Institute Genome Sequencing Center for Infectious Disease"/>
            <person name="Wu L."/>
            <person name="Ma J."/>
        </authorList>
    </citation>
    <scope>NUCLEOTIDE SEQUENCE [LARGE SCALE GENOMIC DNA]</scope>
    <source>
        <strain evidence="10">JCM 18298</strain>
    </source>
</reference>
<dbReference type="InterPro" id="IPR011701">
    <property type="entry name" value="MFS"/>
</dbReference>
<feature type="transmembrane region" description="Helical" evidence="7">
    <location>
        <begin position="45"/>
        <end position="64"/>
    </location>
</feature>
<dbReference type="Pfam" id="PF07690">
    <property type="entry name" value="MFS_1"/>
    <property type="match status" value="1"/>
</dbReference>
<keyword evidence="6 7" id="KW-0472">Membrane</keyword>
<comment type="subcellular location">
    <subcellularLocation>
        <location evidence="1">Cell membrane</location>
        <topology evidence="1">Multi-pass membrane protein</topology>
    </subcellularLocation>
</comment>
<evidence type="ECO:0000256" key="6">
    <source>
        <dbReference type="ARBA" id="ARBA00023136"/>
    </source>
</evidence>
<dbReference type="SUPFAM" id="SSF103473">
    <property type="entry name" value="MFS general substrate transporter"/>
    <property type="match status" value="1"/>
</dbReference>
<dbReference type="RefSeq" id="WP_345493214.1">
    <property type="nucleotide sequence ID" value="NZ_BAABJM010000001.1"/>
</dbReference>
<dbReference type="Gene3D" id="1.20.1250.20">
    <property type="entry name" value="MFS general substrate transporter like domains"/>
    <property type="match status" value="1"/>
</dbReference>
<dbReference type="PANTHER" id="PTHR42718:SF42">
    <property type="entry name" value="EXPORT PROTEIN"/>
    <property type="match status" value="1"/>
</dbReference>
<feature type="transmembrane region" description="Helical" evidence="7">
    <location>
        <begin position="228"/>
        <end position="245"/>
    </location>
</feature>
<evidence type="ECO:0000256" key="7">
    <source>
        <dbReference type="SAM" id="Phobius"/>
    </source>
</evidence>
<dbReference type="InterPro" id="IPR036259">
    <property type="entry name" value="MFS_trans_sf"/>
</dbReference>
<dbReference type="EMBL" id="BAABJM010000001">
    <property type="protein sequence ID" value="GAA5042857.1"/>
    <property type="molecule type" value="Genomic_DNA"/>
</dbReference>
<proteinExistence type="predicted"/>
<evidence type="ECO:0000256" key="3">
    <source>
        <dbReference type="ARBA" id="ARBA00022475"/>
    </source>
</evidence>
<sequence length="503" mass="52232">MKASSRRWLALGALALAMLTIGLDVTVLTVALPTLAVDLHADTAALQWFSGAYTLALAALMLPAGALGDRYGRKKFLLAALVLFGVASVACTFAAGAGQLIAARVVLGVAAAAMMPLSMAVLPSLFPDQRERQRALTIWITATALGLPLGPIVGGWLLRNFWWGSVFLINVPMVIIGALAVFVLVPESRSTQRVPIDLPGVAASALGMLGLTYGFIRFGDSGWGDPVAWVSVAVGALLLAAFVWWQREAEHPLIELALFATPGFRWGTAFSIVVNFAMFGMFFTVPQYFQAVLGVDALGSGLRLLPLIGGLMVGSRLVDAILPKLGVRVVITGGFLLLGAALVLGALTTAHSGYGYTALWTTLLGAGMGMVMPAAMGLAMGELSAERSGTGSALLQALRQAGGTIGVAVLGTVLATRYRSDLGEYNRDPIADGVNAGVAVARRAGDASMLHQVQSAFVSGMGAMLWVCAGLCLITSALAALLVRPKPPAPMPAPDAAESSHVR</sequence>
<dbReference type="Proteomes" id="UP001500603">
    <property type="component" value="Unassembled WGS sequence"/>
</dbReference>
<evidence type="ECO:0000313" key="10">
    <source>
        <dbReference type="Proteomes" id="UP001500603"/>
    </source>
</evidence>
<keyword evidence="2" id="KW-0813">Transport</keyword>
<name>A0ABP9JVI5_9NOCA</name>
<feature type="transmembrane region" description="Helical" evidence="7">
    <location>
        <begin position="196"/>
        <end position="216"/>
    </location>
</feature>
<comment type="caution">
    <text evidence="9">The sequence shown here is derived from an EMBL/GenBank/DDBJ whole genome shotgun (WGS) entry which is preliminary data.</text>
</comment>
<evidence type="ECO:0000313" key="9">
    <source>
        <dbReference type="EMBL" id="GAA5042857.1"/>
    </source>
</evidence>
<dbReference type="PANTHER" id="PTHR42718">
    <property type="entry name" value="MAJOR FACILITATOR SUPERFAMILY MULTIDRUG TRANSPORTER MFSC"/>
    <property type="match status" value="1"/>
</dbReference>
<keyword evidence="3" id="KW-1003">Cell membrane</keyword>
<feature type="transmembrane region" description="Helical" evidence="7">
    <location>
        <begin position="463"/>
        <end position="483"/>
    </location>
</feature>
<feature type="transmembrane region" description="Helical" evidence="7">
    <location>
        <begin position="76"/>
        <end position="95"/>
    </location>
</feature>
<organism evidence="9 10">
    <name type="scientific">Nocardia callitridis</name>
    <dbReference type="NCBI Taxonomy" id="648753"/>
    <lineage>
        <taxon>Bacteria</taxon>
        <taxon>Bacillati</taxon>
        <taxon>Actinomycetota</taxon>
        <taxon>Actinomycetes</taxon>
        <taxon>Mycobacteriales</taxon>
        <taxon>Nocardiaceae</taxon>
        <taxon>Nocardia</taxon>
    </lineage>
</organism>
<evidence type="ECO:0000259" key="8">
    <source>
        <dbReference type="PROSITE" id="PS50850"/>
    </source>
</evidence>
<keyword evidence="10" id="KW-1185">Reference proteome</keyword>
<keyword evidence="5 7" id="KW-1133">Transmembrane helix</keyword>
<evidence type="ECO:0000256" key="2">
    <source>
        <dbReference type="ARBA" id="ARBA00022448"/>
    </source>
</evidence>
<evidence type="ECO:0000256" key="1">
    <source>
        <dbReference type="ARBA" id="ARBA00004651"/>
    </source>
</evidence>
<dbReference type="Gene3D" id="1.20.1720.10">
    <property type="entry name" value="Multidrug resistance protein D"/>
    <property type="match status" value="1"/>
</dbReference>
<keyword evidence="4 7" id="KW-0812">Transmembrane</keyword>
<feature type="transmembrane region" description="Helical" evidence="7">
    <location>
        <begin position="266"/>
        <end position="285"/>
    </location>
</feature>
<feature type="transmembrane region" description="Helical" evidence="7">
    <location>
        <begin position="138"/>
        <end position="157"/>
    </location>
</feature>
<feature type="domain" description="Major facilitator superfamily (MFS) profile" evidence="8">
    <location>
        <begin position="10"/>
        <end position="487"/>
    </location>
</feature>
<dbReference type="CDD" id="cd17321">
    <property type="entry name" value="MFS_MMR_MDR_like"/>
    <property type="match status" value="1"/>
</dbReference>
<evidence type="ECO:0000256" key="5">
    <source>
        <dbReference type="ARBA" id="ARBA00022989"/>
    </source>
</evidence>
<protein>
    <submittedName>
        <fullName evidence="9">DHA2 family efflux MFS transporter permease subunit</fullName>
    </submittedName>
</protein>
<dbReference type="NCBIfam" id="TIGR00711">
    <property type="entry name" value="efflux_EmrB"/>
    <property type="match status" value="1"/>
</dbReference>
<dbReference type="PROSITE" id="PS50850">
    <property type="entry name" value="MFS"/>
    <property type="match status" value="1"/>
</dbReference>
<feature type="transmembrane region" description="Helical" evidence="7">
    <location>
        <begin position="325"/>
        <end position="347"/>
    </location>
</feature>
<feature type="transmembrane region" description="Helical" evidence="7">
    <location>
        <begin position="291"/>
        <end position="313"/>
    </location>
</feature>
<dbReference type="InterPro" id="IPR020846">
    <property type="entry name" value="MFS_dom"/>
</dbReference>
<feature type="transmembrane region" description="Helical" evidence="7">
    <location>
        <begin position="101"/>
        <end position="126"/>
    </location>
</feature>
<dbReference type="InterPro" id="IPR004638">
    <property type="entry name" value="EmrB-like"/>
</dbReference>